<dbReference type="GO" id="GO:0004519">
    <property type="term" value="F:endonuclease activity"/>
    <property type="evidence" value="ECO:0007669"/>
    <property type="project" value="UniProtKB-KW"/>
</dbReference>
<dbReference type="CDD" id="cd01647">
    <property type="entry name" value="RT_LTR"/>
    <property type="match status" value="1"/>
</dbReference>
<organism evidence="10 11">
    <name type="scientific">Vitis vinifera</name>
    <name type="common">Grape</name>
    <dbReference type="NCBI Taxonomy" id="29760"/>
    <lineage>
        <taxon>Eukaryota</taxon>
        <taxon>Viridiplantae</taxon>
        <taxon>Streptophyta</taxon>
        <taxon>Embryophyta</taxon>
        <taxon>Tracheophyta</taxon>
        <taxon>Spermatophyta</taxon>
        <taxon>Magnoliopsida</taxon>
        <taxon>eudicotyledons</taxon>
        <taxon>Gunneridae</taxon>
        <taxon>Pentapetalae</taxon>
        <taxon>rosids</taxon>
        <taxon>Vitales</taxon>
        <taxon>Vitaceae</taxon>
        <taxon>Viteae</taxon>
        <taxon>Vitis</taxon>
    </lineage>
</organism>
<evidence type="ECO:0000256" key="6">
    <source>
        <dbReference type="ARBA" id="ARBA00022801"/>
    </source>
</evidence>
<proteinExistence type="predicted"/>
<dbReference type="CDD" id="cd09274">
    <property type="entry name" value="RNase_HI_RT_Ty3"/>
    <property type="match status" value="1"/>
</dbReference>
<keyword evidence="3" id="KW-0548">Nucleotidyltransferase</keyword>
<evidence type="ECO:0000256" key="8">
    <source>
        <dbReference type="SAM" id="MobiDB-lite"/>
    </source>
</evidence>
<dbReference type="InterPro" id="IPR012337">
    <property type="entry name" value="RNaseH-like_sf"/>
</dbReference>
<evidence type="ECO:0000256" key="7">
    <source>
        <dbReference type="ARBA" id="ARBA00022918"/>
    </source>
</evidence>
<dbReference type="InterPro" id="IPR036397">
    <property type="entry name" value="RNaseH_sf"/>
</dbReference>
<keyword evidence="5" id="KW-0255">Endonuclease</keyword>
<evidence type="ECO:0000313" key="10">
    <source>
        <dbReference type="EMBL" id="RVX03373.1"/>
    </source>
</evidence>
<name>A0A438J333_VITVI</name>
<dbReference type="InterPro" id="IPR021109">
    <property type="entry name" value="Peptidase_aspartic_dom_sf"/>
</dbReference>
<evidence type="ECO:0000256" key="3">
    <source>
        <dbReference type="ARBA" id="ARBA00022695"/>
    </source>
</evidence>
<keyword evidence="7" id="KW-0695">RNA-directed DNA polymerase</keyword>
<dbReference type="PANTHER" id="PTHR37984:SF5">
    <property type="entry name" value="PROTEIN NYNRIN-LIKE"/>
    <property type="match status" value="1"/>
</dbReference>
<gene>
    <name evidence="10" type="primary">TY3B-I_10</name>
    <name evidence="10" type="ORF">CK203_019929</name>
</gene>
<comment type="caution">
    <text evidence="10">The sequence shown here is derived from an EMBL/GenBank/DDBJ whole genome shotgun (WGS) entry which is preliminary data.</text>
</comment>
<evidence type="ECO:0000256" key="2">
    <source>
        <dbReference type="ARBA" id="ARBA00022679"/>
    </source>
</evidence>
<dbReference type="Pfam" id="PF17917">
    <property type="entry name" value="RT_RNaseH"/>
    <property type="match status" value="1"/>
</dbReference>
<protein>
    <recommendedName>
        <fullName evidence="1">RNA-directed DNA polymerase</fullName>
        <ecNumber evidence="1">2.7.7.49</ecNumber>
    </recommendedName>
</protein>
<feature type="domain" description="Integrase catalytic" evidence="9">
    <location>
        <begin position="1529"/>
        <end position="1693"/>
    </location>
</feature>
<reference evidence="10 11" key="1">
    <citation type="journal article" date="2018" name="PLoS Genet.">
        <title>Population sequencing reveals clonal diversity and ancestral inbreeding in the grapevine cultivar Chardonnay.</title>
        <authorList>
            <person name="Roach M.J."/>
            <person name="Johnson D.L."/>
            <person name="Bohlmann J."/>
            <person name="van Vuuren H.J."/>
            <person name="Jones S.J."/>
            <person name="Pretorius I.S."/>
            <person name="Schmidt S.A."/>
            <person name="Borneman A.R."/>
        </authorList>
    </citation>
    <scope>NUCLEOTIDE SEQUENCE [LARGE SCALE GENOMIC DNA]</scope>
    <source>
        <strain evidence="11">cv. Chardonnay</strain>
        <tissue evidence="10">Leaf</tissue>
    </source>
</reference>
<accession>A0A438J333</accession>
<evidence type="ECO:0000259" key="9">
    <source>
        <dbReference type="PROSITE" id="PS50994"/>
    </source>
</evidence>
<keyword evidence="6" id="KW-0378">Hydrolase</keyword>
<dbReference type="Pfam" id="PF03732">
    <property type="entry name" value="Retrotrans_gag"/>
    <property type="match status" value="1"/>
</dbReference>
<dbReference type="GO" id="GO:0003964">
    <property type="term" value="F:RNA-directed DNA polymerase activity"/>
    <property type="evidence" value="ECO:0007669"/>
    <property type="project" value="UniProtKB-KW"/>
</dbReference>
<feature type="compositionally biased region" description="Basic and acidic residues" evidence="8">
    <location>
        <begin position="527"/>
        <end position="568"/>
    </location>
</feature>
<dbReference type="SUPFAM" id="SSF53098">
    <property type="entry name" value="Ribonuclease H-like"/>
    <property type="match status" value="1"/>
</dbReference>
<dbReference type="EC" id="2.7.7.49" evidence="1"/>
<dbReference type="GO" id="GO:0003676">
    <property type="term" value="F:nucleic acid binding"/>
    <property type="evidence" value="ECO:0007669"/>
    <property type="project" value="InterPro"/>
</dbReference>
<dbReference type="Gene3D" id="2.40.70.10">
    <property type="entry name" value="Acid Proteases"/>
    <property type="match status" value="1"/>
</dbReference>
<evidence type="ECO:0000256" key="1">
    <source>
        <dbReference type="ARBA" id="ARBA00012493"/>
    </source>
</evidence>
<dbReference type="FunFam" id="3.10.20.370:FF:000001">
    <property type="entry name" value="Retrovirus-related Pol polyprotein from transposon 17.6-like protein"/>
    <property type="match status" value="1"/>
</dbReference>
<dbReference type="InterPro" id="IPR043128">
    <property type="entry name" value="Rev_trsase/Diguanyl_cyclase"/>
</dbReference>
<evidence type="ECO:0000256" key="4">
    <source>
        <dbReference type="ARBA" id="ARBA00022722"/>
    </source>
</evidence>
<dbReference type="Gene3D" id="3.30.420.10">
    <property type="entry name" value="Ribonuclease H-like superfamily/Ribonuclease H"/>
    <property type="match status" value="1"/>
</dbReference>
<dbReference type="SUPFAM" id="SSF50630">
    <property type="entry name" value="Acid proteases"/>
    <property type="match status" value="1"/>
</dbReference>
<dbReference type="Gene3D" id="3.30.70.270">
    <property type="match status" value="2"/>
</dbReference>
<dbReference type="Proteomes" id="UP000288805">
    <property type="component" value="Unassembled WGS sequence"/>
</dbReference>
<evidence type="ECO:0000313" key="11">
    <source>
        <dbReference type="Proteomes" id="UP000288805"/>
    </source>
</evidence>
<dbReference type="PANTHER" id="PTHR37984">
    <property type="entry name" value="PROTEIN CBG26694"/>
    <property type="match status" value="1"/>
</dbReference>
<dbReference type="InterPro" id="IPR041588">
    <property type="entry name" value="Integrase_H2C2"/>
</dbReference>
<dbReference type="InterPro" id="IPR050951">
    <property type="entry name" value="Retrovirus_Pol_polyprotein"/>
</dbReference>
<dbReference type="InterPro" id="IPR000477">
    <property type="entry name" value="RT_dom"/>
</dbReference>
<feature type="region of interest" description="Disordered" evidence="8">
    <location>
        <begin position="36"/>
        <end position="55"/>
    </location>
</feature>
<feature type="region of interest" description="Disordered" evidence="8">
    <location>
        <begin position="853"/>
        <end position="877"/>
    </location>
</feature>
<evidence type="ECO:0000256" key="5">
    <source>
        <dbReference type="ARBA" id="ARBA00022759"/>
    </source>
</evidence>
<feature type="compositionally biased region" description="Polar residues" evidence="8">
    <location>
        <begin position="36"/>
        <end position="54"/>
    </location>
</feature>
<keyword evidence="2" id="KW-0808">Transferase</keyword>
<dbReference type="InterPro" id="IPR041373">
    <property type="entry name" value="RT_RNaseH"/>
</dbReference>
<dbReference type="CDD" id="cd00303">
    <property type="entry name" value="retropepsin_like"/>
    <property type="match status" value="1"/>
</dbReference>
<dbReference type="Pfam" id="PF00078">
    <property type="entry name" value="RVT_1"/>
    <property type="match status" value="1"/>
</dbReference>
<dbReference type="PROSITE" id="PS50994">
    <property type="entry name" value="INTEGRASE"/>
    <property type="match status" value="1"/>
</dbReference>
<keyword evidence="4" id="KW-0540">Nuclease</keyword>
<dbReference type="InterPro" id="IPR005162">
    <property type="entry name" value="Retrotrans_gag_dom"/>
</dbReference>
<dbReference type="FunFam" id="3.30.70.270:FF:000020">
    <property type="entry name" value="Transposon Tf2-6 polyprotein-like Protein"/>
    <property type="match status" value="1"/>
</dbReference>
<dbReference type="EMBL" id="QGNW01000066">
    <property type="protein sequence ID" value="RVX03373.1"/>
    <property type="molecule type" value="Genomic_DNA"/>
</dbReference>
<dbReference type="Gene3D" id="3.10.10.10">
    <property type="entry name" value="HIV Type 1 Reverse Transcriptase, subunit A, domain 1"/>
    <property type="match status" value="1"/>
</dbReference>
<dbReference type="InterPro" id="IPR001584">
    <property type="entry name" value="Integrase_cat-core"/>
</dbReference>
<dbReference type="Gene3D" id="1.10.340.70">
    <property type="match status" value="1"/>
</dbReference>
<feature type="compositionally biased region" description="Basic and acidic residues" evidence="8">
    <location>
        <begin position="492"/>
        <end position="510"/>
    </location>
</feature>
<dbReference type="Pfam" id="PF17921">
    <property type="entry name" value="Integrase_H2C2"/>
    <property type="match status" value="1"/>
</dbReference>
<sequence>MAPLPGMVNHCMLHWERNYKGRLERTNSSTQVLNTGTATNTMEPQGEDQLSQHGPNEENFHLYRSMRDHMHPPRMSAPSCIVPPSEQMIIRPYLVPLLPQFHGMENENPYTHIKDFEEVCHTFQEGAASIDLMRLKLFPFTLKDKAKVWLNSLRPRSIRSWPELQAEFLKKFFPAHRTSGLKRQISNFVAMENEKFYACWERYMEAVNACPHHGFDTWMLVSYFYEGMSSTMKQLLETMCGGDFMSKSPDEALDFLNYVAEISRSWDEPHGKDSSKVKPQNNAKGGMYTLNEDVDVQVKMATLSRRLEELEARGANEIKVVNDVPMQIAQCSICQSGEHLVSECPTIPAVREMFMEQANVVGFVKHSNSSPFSNTYNPGWRNHPNLSWKSGQGQFSSNMQTSQPQASPVEQAIVNLSKVMGDFIGDQKSINTQLNQRMDHVETSFNQKFDSLQTNLTQKFDNMQLAISKLTSMHTVQEKGKFPSQPQQNPRGVHEIGEKNENSAKVDEVKAIITLRGGKQVDQPMPKPKENKGGEQEENVKEQEKEKEMNEDDGPKQDEIVNEEVKKKDKLLSPPFPKALQSRKVVNNATEIFEVLKQVKVNIPLLDMIKQVPPYAKFLKDLCTMKRGLNINKKAFLTEQVSAIIQCKTPIKYKDPGCPTISVNIGDTYVEKALLDLGASVNLLPYSVYKQLGLGELKPTSITLSLADRSIKIPRGMIEDVLVQVDKFYYPVDFIVLDTEPTAREPNHVPIILGRPFLATANALINCRNGVMQLTFGNMTLELNIFHLCKRHPNQDEDEQEEACLIDTLIEEHVEGIREEEMEKAYEEFEEIEQEEKIEGANEIASMNHPMQWKAKEKPLPLTNDEEEKKEESPKLDLKPLPSDLKYAYLEEDKFPVVISSKLSYQQETSLLEVLRKCKEAIGWSISDLKGISPLVCTHHIYLEENTKPIRQPQRRLNPHMQEVVLNEVLKMLQAGIIYSISDSTWVSPTQVVPKKSGVTVVQNEKGESIPTRLTTGWRVCIDYRKLNAVTRKDHFPLPFMDQVLERVSGHPYYCFLDGYSGYFQIEIALEDQEKTTFTCPFGTYAYRRMPFGLCNAPATFQRCMLSIFSDMVERIMEVFMDDLTIYGEDFGDCLSNLEKILQRCIEKNLVLNWEKCHFMVEKGIVLGHVISRKGIEVDKAKIEIIVNLPPPTNVKEVRQFLGHAGFYRRFIKDFSKLARPMCALLAKDAKFKWDQNCQHCFEELKRLLTTAPIVRRPNWDLPFEVMCDASDQAMGAILGQRDEGKPYVIYYASKTLNEAQKNYTTTEKELLAVVFALDKFRAYLVGAPIVIFTDHSALKYLVNKKDSKARLIRWILLLQEFNLEIKDKKGVENVVADHLSRISVEHIPESPPINEEFPDDALLKVDTNPWYAHIANYLVTRELPKEWTIQERRFFLSKVHAYYWEEPFLYKYCADQLIRKCVPEEEQQGILMQCHAYACGGHFSTQKTALKVLQSGFYWPTVFKDAHEVCKSCDKCQRLGKLTKRHMMPLNPILVVELFDIWGIDFMGPFPLSFGYSYILVGVDYVSKWVEAIACKHNDHKVVVKFLKENIFTRFGVPKAIISDGGTHFCNKIFNNLLARYGVKHKVATPYHPQTSGQVELANREIKNILMKVVNANRKDWALRLHDALWAYRTAYKTILGMSPYRLVFGKACHLPVEMEYKAWWAIKKLNFDMQRAGLKRFLDLNELEEMRNEAYMNSKISKDKFKRWHDQIVLRKEFQEGQKVLLYDSKLHIFSGNLKSRWNGTYLVHKAYSNGVVEITNPKNGCIFKVNGHRLKPYMEPMVQEKEELYLLDPSIN</sequence>
<dbReference type="GO" id="GO:0016787">
    <property type="term" value="F:hydrolase activity"/>
    <property type="evidence" value="ECO:0007669"/>
    <property type="project" value="UniProtKB-KW"/>
</dbReference>
<feature type="region of interest" description="Disordered" evidence="8">
    <location>
        <begin position="477"/>
        <end position="568"/>
    </location>
</feature>
<dbReference type="InterPro" id="IPR043502">
    <property type="entry name" value="DNA/RNA_pol_sf"/>
</dbReference>
<dbReference type="Pfam" id="PF00665">
    <property type="entry name" value="rve"/>
    <property type="match status" value="1"/>
</dbReference>
<dbReference type="GO" id="GO:0015074">
    <property type="term" value="P:DNA integration"/>
    <property type="evidence" value="ECO:0007669"/>
    <property type="project" value="InterPro"/>
</dbReference>
<dbReference type="SUPFAM" id="SSF56672">
    <property type="entry name" value="DNA/RNA polymerases"/>
    <property type="match status" value="1"/>
</dbReference>